<feature type="domain" description="Helix-turn-helix" evidence="1">
    <location>
        <begin position="26"/>
        <end position="73"/>
    </location>
</feature>
<dbReference type="Proteomes" id="UP000680866">
    <property type="component" value="Chromosome"/>
</dbReference>
<evidence type="ECO:0000313" key="3">
    <source>
        <dbReference type="Proteomes" id="UP000680866"/>
    </source>
</evidence>
<name>A0A810MXB4_9ACTN</name>
<gene>
    <name evidence="2" type="ORF">Prubr_28920</name>
</gene>
<dbReference type="Pfam" id="PF12728">
    <property type="entry name" value="HTH_17"/>
    <property type="match status" value="1"/>
</dbReference>
<dbReference type="InterPro" id="IPR010093">
    <property type="entry name" value="SinI_DNA-bd"/>
</dbReference>
<accession>A0A810MXB4</accession>
<organism evidence="2 3">
    <name type="scientific">Polymorphospora rubra</name>
    <dbReference type="NCBI Taxonomy" id="338584"/>
    <lineage>
        <taxon>Bacteria</taxon>
        <taxon>Bacillati</taxon>
        <taxon>Actinomycetota</taxon>
        <taxon>Actinomycetes</taxon>
        <taxon>Micromonosporales</taxon>
        <taxon>Micromonosporaceae</taxon>
        <taxon>Polymorphospora</taxon>
    </lineage>
</organism>
<protein>
    <recommendedName>
        <fullName evidence="1">Helix-turn-helix domain-containing protein</fullName>
    </recommendedName>
</protein>
<evidence type="ECO:0000313" key="2">
    <source>
        <dbReference type="EMBL" id="BCJ65871.1"/>
    </source>
</evidence>
<reference evidence="2" key="1">
    <citation type="submission" date="2020-08" db="EMBL/GenBank/DDBJ databases">
        <title>Whole genome shotgun sequence of Polymorphospora rubra NBRC 101157.</title>
        <authorList>
            <person name="Komaki H."/>
            <person name="Tamura T."/>
        </authorList>
    </citation>
    <scope>NUCLEOTIDE SEQUENCE</scope>
    <source>
        <strain evidence="2">NBRC 101157</strain>
    </source>
</reference>
<dbReference type="KEGG" id="pry:Prubr_28920"/>
<dbReference type="RefSeq" id="WP_425518014.1">
    <property type="nucleotide sequence ID" value="NZ_AP023359.1"/>
</dbReference>
<dbReference type="NCBIfam" id="TIGR01764">
    <property type="entry name" value="excise"/>
    <property type="match status" value="1"/>
</dbReference>
<evidence type="ECO:0000259" key="1">
    <source>
        <dbReference type="Pfam" id="PF12728"/>
    </source>
</evidence>
<dbReference type="InterPro" id="IPR041657">
    <property type="entry name" value="HTH_17"/>
</dbReference>
<dbReference type="AlphaFoldDB" id="A0A810MXB4"/>
<proteinExistence type="predicted"/>
<dbReference type="EMBL" id="AP023359">
    <property type="protein sequence ID" value="BCJ65871.1"/>
    <property type="molecule type" value="Genomic_DNA"/>
</dbReference>
<sequence>MSTLHTAAQHTPTVEARVTTDETRVVLTIEEAAHRLGIGRTTMYALVMSGEIRSVTIGRLRRVPARCLIEYIDNLLDAPNQLKSAA</sequence>
<keyword evidence="3" id="KW-1185">Reference proteome</keyword>
<dbReference type="GO" id="GO:0003677">
    <property type="term" value="F:DNA binding"/>
    <property type="evidence" value="ECO:0007669"/>
    <property type="project" value="InterPro"/>
</dbReference>